<dbReference type="Pfam" id="PF16900">
    <property type="entry name" value="REPA_OB_2"/>
    <property type="match status" value="1"/>
</dbReference>
<dbReference type="InterPro" id="IPR047192">
    <property type="entry name" value="Euk_RPA1_DBD_C"/>
</dbReference>
<dbReference type="FunFam" id="2.40.50.140:FF:000064">
    <property type="entry name" value="Replication protein A subunit"/>
    <property type="match status" value="1"/>
</dbReference>
<keyword evidence="15" id="KW-1185">Reference proteome</keyword>
<dbReference type="SUPFAM" id="SSF50249">
    <property type="entry name" value="Nucleic acid-binding proteins"/>
    <property type="match status" value="5"/>
</dbReference>
<evidence type="ECO:0000259" key="13">
    <source>
        <dbReference type="Pfam" id="PF16900"/>
    </source>
</evidence>
<comment type="similarity">
    <text evidence="2 9">Belongs to the replication factor A protein 1 family.</text>
</comment>
<evidence type="ECO:0000256" key="1">
    <source>
        <dbReference type="ARBA" id="ARBA00004123"/>
    </source>
</evidence>
<dbReference type="CDD" id="cd04475">
    <property type="entry name" value="RPA1_DBD_B"/>
    <property type="match status" value="1"/>
</dbReference>
<dbReference type="OrthoDB" id="1751331at2759"/>
<evidence type="ECO:0000259" key="11">
    <source>
        <dbReference type="Pfam" id="PF04057"/>
    </source>
</evidence>
<dbReference type="InterPro" id="IPR031657">
    <property type="entry name" value="REPA_OB_2"/>
</dbReference>
<dbReference type="CDD" id="cd04477">
    <property type="entry name" value="RPA1N"/>
    <property type="match status" value="1"/>
</dbReference>
<evidence type="ECO:0000256" key="9">
    <source>
        <dbReference type="RuleBase" id="RU364130"/>
    </source>
</evidence>
<evidence type="ECO:0000256" key="10">
    <source>
        <dbReference type="SAM" id="MobiDB-lite"/>
    </source>
</evidence>
<evidence type="ECO:0000313" key="14">
    <source>
        <dbReference type="EMBL" id="TVY51490.1"/>
    </source>
</evidence>
<comment type="function">
    <text evidence="9">As part of the replication protein A (RPA/RP-A), a single-stranded DNA-binding heterotrimeric complex, may play an essential role in DNA replication, recombination and repair. Binds and stabilizes single-stranded DNA intermediates, preventing complementary DNA reannealing and recruiting different proteins involved in DNA metabolism.</text>
</comment>
<dbReference type="PANTHER" id="PTHR47165:SF4">
    <property type="entry name" value="OS03G0429900 PROTEIN"/>
    <property type="match status" value="1"/>
</dbReference>
<keyword evidence="4 9" id="KW-0479">Metal-binding</keyword>
<feature type="compositionally biased region" description="Polar residues" evidence="10">
    <location>
        <begin position="154"/>
        <end position="168"/>
    </location>
</feature>
<dbReference type="FunFam" id="2.40.50.140:FF:000090">
    <property type="entry name" value="Replication protein A subunit"/>
    <property type="match status" value="1"/>
</dbReference>
<gene>
    <name evidence="14" type="primary">ssb1</name>
    <name evidence="14" type="ORF">LCER1_G006272</name>
</gene>
<dbReference type="GO" id="GO:0005662">
    <property type="term" value="C:DNA replication factor A complex"/>
    <property type="evidence" value="ECO:0007669"/>
    <property type="project" value="UniProtKB-ARBA"/>
</dbReference>
<feature type="region of interest" description="Disordered" evidence="10">
    <location>
        <begin position="142"/>
        <end position="168"/>
    </location>
</feature>
<dbReference type="Pfam" id="PF04057">
    <property type="entry name" value="Rep-A_N"/>
    <property type="match status" value="1"/>
</dbReference>
<sequence>MTEAAKSHITEGALNSIFLDPSNLERDYPVPICQVVQIKTLGSQAEGTPERYRLVLSDVQNFVQCMLATQANHVVHDGKLKKGSIVRLKAFQANSVKGKRILIVLDLEVIESLGELEKIGEPVALPEKEEEDVKPANTTIAGGGFYGNKPAEPTRQQQALPSRAAPTSSASHANIYPIEGLSPYAHKWTIKARVTSKSDIKEWNRATTGKLFSVNLLDESGEIKAVSRTVFLINILLFRPVDLEGRKLTLQTGFNEQCDQLYDILQEGSVYYISSPCRVNLAKKQYSNLSNDYELTFDRDTTVEKAEDQESVPQMKFNFTNIASLQDIDKDTTIDILGVLKDVGEVGEIVSKSTSKPYSKRELTLVDQSGYSVKLTIWGKLATSFDTNPESIIAFKGAKVSDFGGRSLSLLSSGSMSLDPDIAEAHQLKGWYDSQGRRETFLAHTGMSAAGAAGGRREETKTVAQVKEEGLGMNEAPDYFNVKATIVYIKQDSFSYPACLSTDCNKKVTDEGDGTWRCEKCNINHPKPEHRYILTLSVSDHTGQMYLNAFDDVGRLVVGKSADEMMELKENDSPAMEKEFENANCTSHYFKCRAKMDTYQDQQRVRYQVMSAIPIDFKAEAHKLAELIKLYNIE</sequence>
<dbReference type="FunFam" id="2.40.50.140:FF:000117">
    <property type="entry name" value="Replication protein A subunit"/>
    <property type="match status" value="1"/>
</dbReference>
<dbReference type="GO" id="GO:0000781">
    <property type="term" value="C:chromosome, telomeric region"/>
    <property type="evidence" value="ECO:0007669"/>
    <property type="project" value="UniProtKB-ARBA"/>
</dbReference>
<proteinExistence type="inferred from homology"/>
<feature type="domain" description="Replication factor-A protein 1 N-terminal" evidence="11">
    <location>
        <begin position="10"/>
        <end position="111"/>
    </location>
</feature>
<dbReference type="GO" id="GO:0006281">
    <property type="term" value="P:DNA repair"/>
    <property type="evidence" value="ECO:0007669"/>
    <property type="project" value="InterPro"/>
</dbReference>
<dbReference type="FunFam" id="2.40.50.140:FF:000041">
    <property type="entry name" value="Replication protein A subunit"/>
    <property type="match status" value="2"/>
</dbReference>
<dbReference type="GO" id="GO:0003697">
    <property type="term" value="F:single-stranded DNA binding"/>
    <property type="evidence" value="ECO:0007669"/>
    <property type="project" value="UniProtKB-ARBA"/>
</dbReference>
<dbReference type="InterPro" id="IPR007199">
    <property type="entry name" value="Rep_factor-A_N"/>
</dbReference>
<dbReference type="InterPro" id="IPR004591">
    <property type="entry name" value="Rfa1"/>
</dbReference>
<keyword evidence="3 9" id="KW-0235">DNA replication</keyword>
<evidence type="ECO:0000313" key="15">
    <source>
        <dbReference type="Proteomes" id="UP000481288"/>
    </source>
</evidence>
<dbReference type="GO" id="GO:0007004">
    <property type="term" value="P:telomere maintenance via telomerase"/>
    <property type="evidence" value="ECO:0007669"/>
    <property type="project" value="UniProtKB-ARBA"/>
</dbReference>
<dbReference type="CDD" id="cd04476">
    <property type="entry name" value="RPA1_DBD_C"/>
    <property type="match status" value="1"/>
</dbReference>
<evidence type="ECO:0000256" key="6">
    <source>
        <dbReference type="ARBA" id="ARBA00022833"/>
    </source>
</evidence>
<evidence type="ECO:0000256" key="8">
    <source>
        <dbReference type="ARBA" id="ARBA00023242"/>
    </source>
</evidence>
<feature type="domain" description="Replication protein A OB" evidence="13">
    <location>
        <begin position="322"/>
        <end position="418"/>
    </location>
</feature>
<dbReference type="InterPro" id="IPR013955">
    <property type="entry name" value="Rep_factor-A_C"/>
</dbReference>
<comment type="subcellular location">
    <subcellularLocation>
        <location evidence="1 9">Nucleus</location>
    </subcellularLocation>
</comment>
<dbReference type="CDD" id="cd04474">
    <property type="entry name" value="RPA1_DBD_A"/>
    <property type="match status" value="1"/>
</dbReference>
<keyword evidence="6 9" id="KW-0862">Zinc</keyword>
<keyword evidence="8 9" id="KW-0539">Nucleus</keyword>
<organism evidence="14 15">
    <name type="scientific">Lachnellula cervina</name>
    <dbReference type="NCBI Taxonomy" id="1316786"/>
    <lineage>
        <taxon>Eukaryota</taxon>
        <taxon>Fungi</taxon>
        <taxon>Dikarya</taxon>
        <taxon>Ascomycota</taxon>
        <taxon>Pezizomycotina</taxon>
        <taxon>Leotiomycetes</taxon>
        <taxon>Helotiales</taxon>
        <taxon>Lachnaceae</taxon>
        <taxon>Lachnellula</taxon>
    </lineage>
</organism>
<dbReference type="EMBL" id="QGMG01000802">
    <property type="protein sequence ID" value="TVY51490.1"/>
    <property type="molecule type" value="Genomic_DNA"/>
</dbReference>
<evidence type="ECO:0000259" key="12">
    <source>
        <dbReference type="Pfam" id="PF08646"/>
    </source>
</evidence>
<comment type="caution">
    <text evidence="14">The sequence shown here is derived from an EMBL/GenBank/DDBJ whole genome shotgun (WGS) entry which is preliminary data.</text>
</comment>
<evidence type="ECO:0000256" key="3">
    <source>
        <dbReference type="ARBA" id="ARBA00022705"/>
    </source>
</evidence>
<dbReference type="GO" id="GO:0006310">
    <property type="term" value="P:DNA recombination"/>
    <property type="evidence" value="ECO:0007669"/>
    <property type="project" value="InterPro"/>
</dbReference>
<dbReference type="GO" id="GO:0006260">
    <property type="term" value="P:DNA replication"/>
    <property type="evidence" value="ECO:0007669"/>
    <property type="project" value="UniProtKB-KW"/>
</dbReference>
<evidence type="ECO:0000256" key="5">
    <source>
        <dbReference type="ARBA" id="ARBA00022771"/>
    </source>
</evidence>
<dbReference type="Pfam" id="PF08646">
    <property type="entry name" value="Rep_fac-A_C"/>
    <property type="match status" value="1"/>
</dbReference>
<dbReference type="PANTHER" id="PTHR47165">
    <property type="entry name" value="OS03G0429900 PROTEIN"/>
    <property type="match status" value="1"/>
</dbReference>
<dbReference type="AlphaFoldDB" id="A0A7D8YJF1"/>
<evidence type="ECO:0000256" key="7">
    <source>
        <dbReference type="ARBA" id="ARBA00023125"/>
    </source>
</evidence>
<reference evidence="14 15" key="1">
    <citation type="submission" date="2018-05" db="EMBL/GenBank/DDBJ databases">
        <title>Whole genome sequencing for identification of molecular markers to develop diagnostic detection tools for the regulated plant pathogen Lachnellula willkommii.</title>
        <authorList>
            <person name="Giroux E."/>
            <person name="Bilodeau G."/>
        </authorList>
    </citation>
    <scope>NUCLEOTIDE SEQUENCE [LARGE SCALE GENOMIC DNA]</scope>
    <source>
        <strain evidence="14 15">CBS 625.97</strain>
    </source>
</reference>
<dbReference type="Gene3D" id="2.40.50.140">
    <property type="entry name" value="Nucleic acid-binding proteins"/>
    <property type="match status" value="4"/>
</dbReference>
<evidence type="ECO:0000256" key="4">
    <source>
        <dbReference type="ARBA" id="ARBA00022723"/>
    </source>
</evidence>
<evidence type="ECO:0000256" key="2">
    <source>
        <dbReference type="ARBA" id="ARBA00005690"/>
    </source>
</evidence>
<dbReference type="GO" id="GO:0008270">
    <property type="term" value="F:zinc ion binding"/>
    <property type="evidence" value="ECO:0007669"/>
    <property type="project" value="UniProtKB-KW"/>
</dbReference>
<keyword evidence="5 9" id="KW-0863">Zinc-finger</keyword>
<dbReference type="Proteomes" id="UP000481288">
    <property type="component" value="Unassembled WGS sequence"/>
</dbReference>
<dbReference type="NCBIfam" id="TIGR00617">
    <property type="entry name" value="rpa1"/>
    <property type="match status" value="1"/>
</dbReference>
<accession>A0A7D8YJF1</accession>
<keyword evidence="7 9" id="KW-0238">DNA-binding</keyword>
<protein>
    <recommendedName>
        <fullName evidence="9">Replication protein A subunit</fullName>
    </recommendedName>
</protein>
<feature type="domain" description="Replication factor A C-terminal" evidence="12">
    <location>
        <begin position="479"/>
        <end position="624"/>
    </location>
</feature>
<dbReference type="InterPro" id="IPR012340">
    <property type="entry name" value="NA-bd_OB-fold"/>
</dbReference>
<comment type="subunit">
    <text evidence="9">Component of the heterotrimeric canonical replication protein A complex (RPA).</text>
</comment>
<name>A0A7D8YJF1_9HELO</name>